<keyword evidence="2" id="KW-1003">Cell membrane</keyword>
<sequence>MKQQKKQKKQISIVIPSFNEEGNIQKIYNRIMFNLKDLKYSLEIIFVDDGSSDGTLAKIKELSLKSKFVKYISFSKNFGHQKALKAGLDFSSGDGVISLDADLQHPPELIPGMIKDWENGFDIVYTIRKNTEKTSFFKKITAVLFYKILNNLSGLNISQGAADFRLLDRKVVNVIRNMQEDNLFIRGMIPWLGFKQIGIEYEPEQRIWGSSKYTLKKMFLFALQGITSFSVKPLHLTTYLGGFIFILSSIYIFYALLIYFMQDISIPGWTSMLISVLFLGSLNLLMLGVIGEYIGKIMIESKRRPQYIIKDSNL</sequence>
<evidence type="ECO:0000256" key="9">
    <source>
        <dbReference type="SAM" id="Phobius"/>
    </source>
</evidence>
<keyword evidence="6 9" id="KW-1133">Transmembrane helix</keyword>
<comment type="subcellular location">
    <subcellularLocation>
        <location evidence="1">Cell membrane</location>
        <topology evidence="1">Multi-pass membrane protein</topology>
    </subcellularLocation>
</comment>
<evidence type="ECO:0000256" key="1">
    <source>
        <dbReference type="ARBA" id="ARBA00004651"/>
    </source>
</evidence>
<dbReference type="GO" id="GO:0016757">
    <property type="term" value="F:glycosyltransferase activity"/>
    <property type="evidence" value="ECO:0007669"/>
    <property type="project" value="UniProtKB-KW"/>
</dbReference>
<dbReference type="RefSeq" id="WP_035983642.1">
    <property type="nucleotide sequence ID" value="NZ_SORO01000001.1"/>
</dbReference>
<organism evidence="11 12">
    <name type="scientific">Leptospira meyeri</name>
    <dbReference type="NCBI Taxonomy" id="29508"/>
    <lineage>
        <taxon>Bacteria</taxon>
        <taxon>Pseudomonadati</taxon>
        <taxon>Spirochaetota</taxon>
        <taxon>Spirochaetia</taxon>
        <taxon>Leptospirales</taxon>
        <taxon>Leptospiraceae</taxon>
        <taxon>Leptospira</taxon>
    </lineage>
</organism>
<dbReference type="PANTHER" id="PTHR48090">
    <property type="entry name" value="UNDECAPRENYL-PHOSPHATE 4-DEOXY-4-FORMAMIDO-L-ARABINOSE TRANSFERASE-RELATED"/>
    <property type="match status" value="1"/>
</dbReference>
<evidence type="ECO:0000256" key="5">
    <source>
        <dbReference type="ARBA" id="ARBA00022692"/>
    </source>
</evidence>
<proteinExistence type="inferred from homology"/>
<evidence type="ECO:0000256" key="2">
    <source>
        <dbReference type="ARBA" id="ARBA00022475"/>
    </source>
</evidence>
<dbReference type="Pfam" id="PF00535">
    <property type="entry name" value="Glycos_transf_2"/>
    <property type="match status" value="1"/>
</dbReference>
<keyword evidence="5 9" id="KW-0812">Transmembrane</keyword>
<name>A0A4V3HIA9_LEPME</name>
<keyword evidence="3 11" id="KW-0328">Glycosyltransferase</keyword>
<keyword evidence="4 11" id="KW-0808">Transferase</keyword>
<evidence type="ECO:0000313" key="12">
    <source>
        <dbReference type="Proteomes" id="UP000294684"/>
    </source>
</evidence>
<reference evidence="11 12" key="1">
    <citation type="submission" date="2019-03" db="EMBL/GenBank/DDBJ databases">
        <title>Genomic Encyclopedia of Archaeal and Bacterial Type Strains, Phase II (KMG-II): from individual species to whole genera.</title>
        <authorList>
            <person name="Goeker M."/>
        </authorList>
    </citation>
    <scope>NUCLEOTIDE SEQUENCE [LARGE SCALE GENOMIC DNA]</scope>
    <source>
        <strain evidence="11 12">DSM 21537</strain>
    </source>
</reference>
<evidence type="ECO:0000256" key="7">
    <source>
        <dbReference type="ARBA" id="ARBA00023136"/>
    </source>
</evidence>
<feature type="transmembrane region" description="Helical" evidence="9">
    <location>
        <begin position="272"/>
        <end position="294"/>
    </location>
</feature>
<protein>
    <submittedName>
        <fullName evidence="11">Dolichol-phosphate mannosyltransferase</fullName>
    </submittedName>
</protein>
<dbReference type="PANTHER" id="PTHR48090:SF1">
    <property type="entry name" value="PROPHAGE BACTOPRENOL GLUCOSYL TRANSFERASE HOMOLOG"/>
    <property type="match status" value="1"/>
</dbReference>
<evidence type="ECO:0000313" key="11">
    <source>
        <dbReference type="EMBL" id="TDY71201.1"/>
    </source>
</evidence>
<evidence type="ECO:0000256" key="4">
    <source>
        <dbReference type="ARBA" id="ARBA00022679"/>
    </source>
</evidence>
<dbReference type="OrthoDB" id="9807778at2"/>
<gene>
    <name evidence="11" type="ORF">CLV96_0156</name>
</gene>
<comment type="similarity">
    <text evidence="8">Belongs to the glycosyltransferase 2 family. GtrB subfamily.</text>
</comment>
<evidence type="ECO:0000259" key="10">
    <source>
        <dbReference type="Pfam" id="PF00535"/>
    </source>
</evidence>
<dbReference type="STRING" id="1193051.LEP1GSC017_3812"/>
<dbReference type="InterPro" id="IPR050256">
    <property type="entry name" value="Glycosyltransferase_2"/>
</dbReference>
<feature type="domain" description="Glycosyltransferase 2-like" evidence="10">
    <location>
        <begin position="12"/>
        <end position="173"/>
    </location>
</feature>
<comment type="caution">
    <text evidence="11">The sequence shown here is derived from an EMBL/GenBank/DDBJ whole genome shotgun (WGS) entry which is preliminary data.</text>
</comment>
<dbReference type="FunFam" id="3.90.550.10:FF:000079">
    <property type="entry name" value="Probable glycosyl transferase"/>
    <property type="match status" value="1"/>
</dbReference>
<keyword evidence="7 9" id="KW-0472">Membrane</keyword>
<dbReference type="SUPFAM" id="SSF53448">
    <property type="entry name" value="Nucleotide-diphospho-sugar transferases"/>
    <property type="match status" value="1"/>
</dbReference>
<evidence type="ECO:0000256" key="3">
    <source>
        <dbReference type="ARBA" id="ARBA00022676"/>
    </source>
</evidence>
<dbReference type="InterPro" id="IPR001173">
    <property type="entry name" value="Glyco_trans_2-like"/>
</dbReference>
<dbReference type="InterPro" id="IPR029044">
    <property type="entry name" value="Nucleotide-diphossugar_trans"/>
</dbReference>
<dbReference type="GeneID" id="79825514"/>
<dbReference type="CDD" id="cd04187">
    <property type="entry name" value="DPM1_like_bac"/>
    <property type="match status" value="1"/>
</dbReference>
<dbReference type="Proteomes" id="UP000294684">
    <property type="component" value="Unassembled WGS sequence"/>
</dbReference>
<keyword evidence="12" id="KW-1185">Reference proteome</keyword>
<feature type="transmembrane region" description="Helical" evidence="9">
    <location>
        <begin position="239"/>
        <end position="260"/>
    </location>
</feature>
<accession>A0A4V3HIA9</accession>
<evidence type="ECO:0000256" key="8">
    <source>
        <dbReference type="ARBA" id="ARBA00038152"/>
    </source>
</evidence>
<evidence type="ECO:0000256" key="6">
    <source>
        <dbReference type="ARBA" id="ARBA00022989"/>
    </source>
</evidence>
<dbReference type="GO" id="GO:0005886">
    <property type="term" value="C:plasma membrane"/>
    <property type="evidence" value="ECO:0007669"/>
    <property type="project" value="UniProtKB-SubCell"/>
</dbReference>
<dbReference type="EMBL" id="SORO01000001">
    <property type="protein sequence ID" value="TDY71201.1"/>
    <property type="molecule type" value="Genomic_DNA"/>
</dbReference>
<dbReference type="AlphaFoldDB" id="A0A4V3HIA9"/>
<dbReference type="Gene3D" id="3.90.550.10">
    <property type="entry name" value="Spore Coat Polysaccharide Biosynthesis Protein SpsA, Chain A"/>
    <property type="match status" value="1"/>
</dbReference>